<dbReference type="SUPFAM" id="SSF46785">
    <property type="entry name" value="Winged helix' DNA-binding domain"/>
    <property type="match status" value="1"/>
</dbReference>
<name>A0A345ZYG6_9HYPH</name>
<dbReference type="GO" id="GO:0003677">
    <property type="term" value="F:DNA binding"/>
    <property type="evidence" value="ECO:0007669"/>
    <property type="project" value="UniProtKB-KW"/>
</dbReference>
<dbReference type="Gene3D" id="2.60.120.10">
    <property type="entry name" value="Jelly Rolls"/>
    <property type="match status" value="1"/>
</dbReference>
<dbReference type="InterPro" id="IPR036390">
    <property type="entry name" value="WH_DNA-bd_sf"/>
</dbReference>
<evidence type="ECO:0000313" key="6">
    <source>
        <dbReference type="Proteomes" id="UP000254889"/>
    </source>
</evidence>
<dbReference type="SUPFAM" id="SSF51206">
    <property type="entry name" value="cAMP-binding domain-like"/>
    <property type="match status" value="1"/>
</dbReference>
<evidence type="ECO:0000256" key="3">
    <source>
        <dbReference type="ARBA" id="ARBA00023163"/>
    </source>
</evidence>
<keyword evidence="6" id="KW-1185">Reference proteome</keyword>
<evidence type="ECO:0000256" key="1">
    <source>
        <dbReference type="ARBA" id="ARBA00023015"/>
    </source>
</evidence>
<dbReference type="PROSITE" id="PS51063">
    <property type="entry name" value="HTH_CRP_2"/>
    <property type="match status" value="1"/>
</dbReference>
<keyword evidence="1" id="KW-0805">Transcription regulation</keyword>
<evidence type="ECO:0000256" key="2">
    <source>
        <dbReference type="ARBA" id="ARBA00023125"/>
    </source>
</evidence>
<dbReference type="RefSeq" id="WP_115692342.1">
    <property type="nucleotide sequence ID" value="NZ_CP031417.1"/>
</dbReference>
<gene>
    <name evidence="5" type="ORF">DW352_16375</name>
</gene>
<dbReference type="EMBL" id="CP031417">
    <property type="protein sequence ID" value="AXK81963.1"/>
    <property type="molecule type" value="Genomic_DNA"/>
</dbReference>
<dbReference type="AlphaFoldDB" id="A0A345ZYG6"/>
<keyword evidence="3" id="KW-0804">Transcription</keyword>
<proteinExistence type="predicted"/>
<dbReference type="GO" id="GO:0006355">
    <property type="term" value="P:regulation of DNA-templated transcription"/>
    <property type="evidence" value="ECO:0007669"/>
    <property type="project" value="InterPro"/>
</dbReference>
<dbReference type="OrthoDB" id="7584044at2"/>
<dbReference type="Proteomes" id="UP000254889">
    <property type="component" value="Chromosome"/>
</dbReference>
<dbReference type="CDD" id="cd00092">
    <property type="entry name" value="HTH_CRP"/>
    <property type="match status" value="1"/>
</dbReference>
<keyword evidence="2" id="KW-0238">DNA-binding</keyword>
<feature type="domain" description="HTH crp-type" evidence="4">
    <location>
        <begin position="169"/>
        <end position="245"/>
    </location>
</feature>
<dbReference type="CDD" id="cd00038">
    <property type="entry name" value="CAP_ED"/>
    <property type="match status" value="1"/>
</dbReference>
<dbReference type="Pfam" id="PF00027">
    <property type="entry name" value="cNMP_binding"/>
    <property type="match status" value="1"/>
</dbReference>
<dbReference type="InterPro" id="IPR012318">
    <property type="entry name" value="HTH_CRP"/>
</dbReference>
<dbReference type="InterPro" id="IPR000595">
    <property type="entry name" value="cNMP-bd_dom"/>
</dbReference>
<dbReference type="KEGG" id="ptaw:DW352_16375"/>
<organism evidence="5 6">
    <name type="scientific">Pseudolabrys taiwanensis</name>
    <dbReference type="NCBI Taxonomy" id="331696"/>
    <lineage>
        <taxon>Bacteria</taxon>
        <taxon>Pseudomonadati</taxon>
        <taxon>Pseudomonadota</taxon>
        <taxon>Alphaproteobacteria</taxon>
        <taxon>Hyphomicrobiales</taxon>
        <taxon>Xanthobacteraceae</taxon>
        <taxon>Pseudolabrys</taxon>
    </lineage>
</organism>
<evidence type="ECO:0000259" key="4">
    <source>
        <dbReference type="PROSITE" id="PS51063"/>
    </source>
</evidence>
<dbReference type="InterPro" id="IPR018490">
    <property type="entry name" value="cNMP-bd_dom_sf"/>
</dbReference>
<dbReference type="SMART" id="SM00419">
    <property type="entry name" value="HTH_CRP"/>
    <property type="match status" value="1"/>
</dbReference>
<accession>A0A345ZYG6</accession>
<protein>
    <submittedName>
        <fullName evidence="5">Crp/Fnr family transcriptional regulator</fullName>
    </submittedName>
</protein>
<dbReference type="Pfam" id="PF13545">
    <property type="entry name" value="HTH_Crp_2"/>
    <property type="match status" value="1"/>
</dbReference>
<evidence type="ECO:0000313" key="5">
    <source>
        <dbReference type="EMBL" id="AXK81963.1"/>
    </source>
</evidence>
<dbReference type="InterPro" id="IPR014710">
    <property type="entry name" value="RmlC-like_jellyroll"/>
</dbReference>
<reference evidence="5 6" key="1">
    <citation type="submission" date="2018-07" db="EMBL/GenBank/DDBJ databases">
        <authorList>
            <person name="Quirk P.G."/>
            <person name="Krulwich T.A."/>
        </authorList>
    </citation>
    <scope>NUCLEOTIDE SEQUENCE [LARGE SCALE GENOMIC DNA]</scope>
    <source>
        <strain evidence="5 6">CC-BB4</strain>
    </source>
</reference>
<sequence>MNAQIGIEDFEKKASPAQLSCSACPAFDLNICQAVAEAAWAFSRPKPYEIAQSDLTVPARRIICREQDLHDAVPIICTGWAASAIMLSDGSRQILSFLLPGDIVSTALLFEPRPHCFVEAVTEVRYRSFKRSELKEILFKHADLMEKLSKAWIEEKSRADQLIVDLGRRTADERIARLILNLVDRLVKRNMVHGDPLELEFPLRQHHIADATGLTPVHVSKVLSEFRRNGLIKISERSLTILDPVGFRRVANKR</sequence>